<protein>
    <submittedName>
        <fullName evidence="2">Uncharacterized protein</fullName>
    </submittedName>
</protein>
<feature type="transmembrane region" description="Helical" evidence="1">
    <location>
        <begin position="16"/>
        <end position="35"/>
    </location>
</feature>
<proteinExistence type="predicted"/>
<dbReference type="EMBL" id="JACXVP010000002">
    <property type="protein sequence ID" value="KAG5620448.1"/>
    <property type="molecule type" value="Genomic_DNA"/>
</dbReference>
<evidence type="ECO:0000313" key="2">
    <source>
        <dbReference type="EMBL" id="KAG5620448.1"/>
    </source>
</evidence>
<gene>
    <name evidence="2" type="ORF">H5410_005666</name>
</gene>
<dbReference type="AlphaFoldDB" id="A0A9J6A7S1"/>
<keyword evidence="1" id="KW-0472">Membrane</keyword>
<dbReference type="PANTHER" id="PTHR33883">
    <property type="entry name" value="WPP DOMAIN-ASSOCIATED PROTEIN"/>
    <property type="match status" value="1"/>
</dbReference>
<comment type="caution">
    <text evidence="2">The sequence shown here is derived from an EMBL/GenBank/DDBJ whole genome shotgun (WGS) entry which is preliminary data.</text>
</comment>
<evidence type="ECO:0000256" key="1">
    <source>
        <dbReference type="SAM" id="Phobius"/>
    </source>
</evidence>
<keyword evidence="1" id="KW-0812">Transmembrane</keyword>
<reference evidence="2 3" key="1">
    <citation type="submission" date="2020-09" db="EMBL/GenBank/DDBJ databases">
        <title>De no assembly of potato wild relative species, Solanum commersonii.</title>
        <authorList>
            <person name="Cho K."/>
        </authorList>
    </citation>
    <scope>NUCLEOTIDE SEQUENCE [LARGE SCALE GENOMIC DNA]</scope>
    <source>
        <strain evidence="2">LZ3.2</strain>
        <tissue evidence="2">Leaf</tissue>
    </source>
</reference>
<dbReference type="PANTHER" id="PTHR33883:SF10">
    <property type="entry name" value="WPP DOMAIN-ASSOCIATED PROTEIN"/>
    <property type="match status" value="1"/>
</dbReference>
<dbReference type="InterPro" id="IPR037490">
    <property type="entry name" value="WAP"/>
</dbReference>
<dbReference type="Proteomes" id="UP000824120">
    <property type="component" value="Chromosome 2"/>
</dbReference>
<evidence type="ECO:0000313" key="3">
    <source>
        <dbReference type="Proteomes" id="UP000824120"/>
    </source>
</evidence>
<accession>A0A9J6A7S1</accession>
<dbReference type="OrthoDB" id="619142at2759"/>
<keyword evidence="1" id="KW-1133">Transmembrane helix</keyword>
<sequence>MAEREVRKTKRKRENVVFFIVVYNPTFYSWLLTYFEASDISIIDRSNTFRWKHSSCQLNSLVKKTNSVRRTVLLYRQRLEKRCSDLQMAEAEVDLLGDEVDTLLRLLEKIYIGLDHYLPVLQHYPGIIEILKLIRKELWGDSAKPVK</sequence>
<organism evidence="2 3">
    <name type="scientific">Solanum commersonii</name>
    <name type="common">Commerson's wild potato</name>
    <name type="synonym">Commerson's nightshade</name>
    <dbReference type="NCBI Taxonomy" id="4109"/>
    <lineage>
        <taxon>Eukaryota</taxon>
        <taxon>Viridiplantae</taxon>
        <taxon>Streptophyta</taxon>
        <taxon>Embryophyta</taxon>
        <taxon>Tracheophyta</taxon>
        <taxon>Spermatophyta</taxon>
        <taxon>Magnoliopsida</taxon>
        <taxon>eudicotyledons</taxon>
        <taxon>Gunneridae</taxon>
        <taxon>Pentapetalae</taxon>
        <taxon>asterids</taxon>
        <taxon>lamiids</taxon>
        <taxon>Solanales</taxon>
        <taxon>Solanaceae</taxon>
        <taxon>Solanoideae</taxon>
        <taxon>Solaneae</taxon>
        <taxon>Solanum</taxon>
    </lineage>
</organism>
<name>A0A9J6A7S1_SOLCO</name>
<keyword evidence="3" id="KW-1185">Reference proteome</keyword>